<gene>
    <name evidence="1" type="ORF">ACO22_07590</name>
</gene>
<dbReference type="VEuPathDB" id="FungiDB:PADG_00516"/>
<dbReference type="Proteomes" id="UP000242814">
    <property type="component" value="Unassembled WGS sequence"/>
</dbReference>
<comment type="caution">
    <text evidence="1">The sequence shown here is derived from an EMBL/GenBank/DDBJ whole genome shotgun (WGS) entry which is preliminary data.</text>
</comment>
<evidence type="ECO:0000313" key="2">
    <source>
        <dbReference type="Proteomes" id="UP000242814"/>
    </source>
</evidence>
<evidence type="ECO:0000313" key="1">
    <source>
        <dbReference type="EMBL" id="ODH13111.1"/>
    </source>
</evidence>
<dbReference type="VEuPathDB" id="FungiDB:PABG_11481"/>
<proteinExistence type="predicted"/>
<reference evidence="1 2" key="1">
    <citation type="submission" date="2016-06" db="EMBL/GenBank/DDBJ databases">
        <authorList>
            <person name="Kjaerup R.B."/>
            <person name="Dalgaard T.S."/>
            <person name="Juul-Madsen H.R."/>
        </authorList>
    </citation>
    <scope>NUCLEOTIDE SEQUENCE [LARGE SCALE GENOMIC DNA]</scope>
    <source>
        <strain evidence="1 2">Pb300</strain>
    </source>
</reference>
<organism evidence="1 2">
    <name type="scientific">Paracoccidioides brasiliensis</name>
    <dbReference type="NCBI Taxonomy" id="121759"/>
    <lineage>
        <taxon>Eukaryota</taxon>
        <taxon>Fungi</taxon>
        <taxon>Dikarya</taxon>
        <taxon>Ascomycota</taxon>
        <taxon>Pezizomycotina</taxon>
        <taxon>Eurotiomycetes</taxon>
        <taxon>Eurotiomycetidae</taxon>
        <taxon>Onygenales</taxon>
        <taxon>Ajellomycetaceae</taxon>
        <taxon>Paracoccidioides</taxon>
    </lineage>
</organism>
<name>A0A1D2J489_PARBR</name>
<accession>A0A1D2J489</accession>
<dbReference type="AlphaFoldDB" id="A0A1D2J489"/>
<sequence length="160" mass="17793">MVRGSGTTFPWERYWDRHYLDGSSAASLAGWSLSEQYTPPGDICGTALQPQEHQIDVVALISSSNFANAADRGYYWRETKHINLLSLRLPFTSGVDESQKNLEVGLPLVAQNCKGSTCFIERTTVTVIMAFQTPPTLFETAADRAWLLAMDDRTFIVVEG</sequence>
<protein>
    <submittedName>
        <fullName evidence="1">Uncharacterized protein</fullName>
    </submittedName>
</protein>
<dbReference type="EMBL" id="LZYO01000580">
    <property type="protein sequence ID" value="ODH13111.1"/>
    <property type="molecule type" value="Genomic_DNA"/>
</dbReference>